<dbReference type="GO" id="GO:0003677">
    <property type="term" value="F:DNA binding"/>
    <property type="evidence" value="ECO:0007669"/>
    <property type="project" value="UniProtKB-KW"/>
</dbReference>
<protein>
    <recommendedName>
        <fullName evidence="7">AP2/ERF domain-containing protein</fullName>
    </recommendedName>
</protein>
<evidence type="ECO:0000256" key="2">
    <source>
        <dbReference type="ARBA" id="ARBA00022745"/>
    </source>
</evidence>
<evidence type="ECO:0000313" key="9">
    <source>
        <dbReference type="Proteomes" id="UP000289738"/>
    </source>
</evidence>
<dbReference type="InterPro" id="IPR001471">
    <property type="entry name" value="AP2/ERF_dom"/>
</dbReference>
<dbReference type="PROSITE" id="PS51032">
    <property type="entry name" value="AP2_ERF"/>
    <property type="match status" value="1"/>
</dbReference>
<dbReference type="InterPro" id="IPR036955">
    <property type="entry name" value="AP2/ERF_dom_sf"/>
</dbReference>
<keyword evidence="6" id="KW-0539">Nucleus</keyword>
<comment type="caution">
    <text evidence="8">The sequence shown here is derived from an EMBL/GenBank/DDBJ whole genome shotgun (WGS) entry which is preliminary data.</text>
</comment>
<dbReference type="InterPro" id="IPR016177">
    <property type="entry name" value="DNA-bd_dom_sf"/>
</dbReference>
<dbReference type="GO" id="GO:0003700">
    <property type="term" value="F:DNA-binding transcription factor activity"/>
    <property type="evidence" value="ECO:0007669"/>
    <property type="project" value="InterPro"/>
</dbReference>
<comment type="subcellular location">
    <subcellularLocation>
        <location evidence="1">Nucleus</location>
    </subcellularLocation>
</comment>
<dbReference type="Gene3D" id="3.30.730.10">
    <property type="entry name" value="AP2/ERF domain"/>
    <property type="match status" value="1"/>
</dbReference>
<keyword evidence="2" id="KW-0936">Ethylene signaling pathway</keyword>
<evidence type="ECO:0000256" key="4">
    <source>
        <dbReference type="ARBA" id="ARBA00023125"/>
    </source>
</evidence>
<organism evidence="8 9">
    <name type="scientific">Arachis hypogaea</name>
    <name type="common">Peanut</name>
    <dbReference type="NCBI Taxonomy" id="3818"/>
    <lineage>
        <taxon>Eukaryota</taxon>
        <taxon>Viridiplantae</taxon>
        <taxon>Streptophyta</taxon>
        <taxon>Embryophyta</taxon>
        <taxon>Tracheophyta</taxon>
        <taxon>Spermatophyta</taxon>
        <taxon>Magnoliopsida</taxon>
        <taxon>eudicotyledons</taxon>
        <taxon>Gunneridae</taxon>
        <taxon>Pentapetalae</taxon>
        <taxon>rosids</taxon>
        <taxon>fabids</taxon>
        <taxon>Fabales</taxon>
        <taxon>Fabaceae</taxon>
        <taxon>Papilionoideae</taxon>
        <taxon>50 kb inversion clade</taxon>
        <taxon>dalbergioids sensu lato</taxon>
        <taxon>Dalbergieae</taxon>
        <taxon>Pterocarpus clade</taxon>
        <taxon>Arachis</taxon>
    </lineage>
</organism>
<dbReference type="FunFam" id="3.30.730.10:FF:000001">
    <property type="entry name" value="Ethylene-responsive transcription factor 2"/>
    <property type="match status" value="1"/>
</dbReference>
<keyword evidence="9" id="KW-1185">Reference proteome</keyword>
<dbReference type="SMART" id="SM00380">
    <property type="entry name" value="AP2"/>
    <property type="match status" value="1"/>
</dbReference>
<reference evidence="8 9" key="1">
    <citation type="submission" date="2019-01" db="EMBL/GenBank/DDBJ databases">
        <title>Sequencing of cultivated peanut Arachis hypogaea provides insights into genome evolution and oil improvement.</title>
        <authorList>
            <person name="Chen X."/>
        </authorList>
    </citation>
    <scope>NUCLEOTIDE SEQUENCE [LARGE SCALE GENOMIC DNA]</scope>
    <source>
        <strain evidence="9">cv. Fuhuasheng</strain>
        <tissue evidence="8">Leaves</tissue>
    </source>
</reference>
<dbReference type="GO" id="GO:0005634">
    <property type="term" value="C:nucleus"/>
    <property type="evidence" value="ECO:0007669"/>
    <property type="project" value="UniProtKB-SubCell"/>
</dbReference>
<dbReference type="CDD" id="cd00018">
    <property type="entry name" value="AP2"/>
    <property type="match status" value="1"/>
</dbReference>
<dbReference type="PRINTS" id="PR00367">
    <property type="entry name" value="ETHRSPELEMNT"/>
</dbReference>
<dbReference type="EMBL" id="SDMP01000005">
    <property type="protein sequence ID" value="RYR56893.1"/>
    <property type="molecule type" value="Genomic_DNA"/>
</dbReference>
<dbReference type="Pfam" id="PF00847">
    <property type="entry name" value="AP2"/>
    <property type="match status" value="1"/>
</dbReference>
<keyword evidence="3" id="KW-0805">Transcription regulation</keyword>
<evidence type="ECO:0000313" key="8">
    <source>
        <dbReference type="EMBL" id="RYR56893.1"/>
    </source>
</evidence>
<dbReference type="STRING" id="3818.A0A445D121"/>
<keyword evidence="5" id="KW-0804">Transcription</keyword>
<evidence type="ECO:0000256" key="6">
    <source>
        <dbReference type="ARBA" id="ARBA00023242"/>
    </source>
</evidence>
<dbReference type="PANTHER" id="PTHR31677:SF248">
    <property type="entry name" value="OS04G0669200 PROTEIN"/>
    <property type="match status" value="1"/>
</dbReference>
<dbReference type="Proteomes" id="UP000289738">
    <property type="component" value="Chromosome A05"/>
</dbReference>
<accession>A0A445D121</accession>
<dbReference type="GO" id="GO:0009873">
    <property type="term" value="P:ethylene-activated signaling pathway"/>
    <property type="evidence" value="ECO:0007669"/>
    <property type="project" value="UniProtKB-KW"/>
</dbReference>
<proteinExistence type="predicted"/>
<evidence type="ECO:0000256" key="1">
    <source>
        <dbReference type="ARBA" id="ARBA00004123"/>
    </source>
</evidence>
<keyword evidence="4" id="KW-0238">DNA-binding</keyword>
<gene>
    <name evidence="8" type="ORF">Ahy_A05g022633</name>
</gene>
<evidence type="ECO:0000259" key="7">
    <source>
        <dbReference type="PROSITE" id="PS51032"/>
    </source>
</evidence>
<feature type="domain" description="AP2/ERF" evidence="7">
    <location>
        <begin position="34"/>
        <end position="91"/>
    </location>
</feature>
<dbReference type="SUPFAM" id="SSF54171">
    <property type="entry name" value="DNA-binding domain"/>
    <property type="match status" value="1"/>
</dbReference>
<sequence>MERGRGVATLKPTAAVAAAEINGSGPMPVLKEVRYRGARKRPWGRFAAEIKDLLKKARIWLGTFDSAEDAACAYDAAARTLRGPKAKTNFPHRSGSSSQCRTAASPAPLAAMGDSTLPLLLRRPGWQLPSRPEPFSPYAIFLNMSLNCSVLHLNLEYWLKMQKGIKVCLEG</sequence>
<evidence type="ECO:0000256" key="5">
    <source>
        <dbReference type="ARBA" id="ARBA00023163"/>
    </source>
</evidence>
<dbReference type="AlphaFoldDB" id="A0A445D121"/>
<evidence type="ECO:0000256" key="3">
    <source>
        <dbReference type="ARBA" id="ARBA00023015"/>
    </source>
</evidence>
<dbReference type="PANTHER" id="PTHR31677">
    <property type="entry name" value="AP2 DOMAIN CLASS TRANSCRIPTION FACTOR"/>
    <property type="match status" value="1"/>
</dbReference>
<name>A0A445D121_ARAHY</name>